<evidence type="ECO:0000313" key="2">
    <source>
        <dbReference type="EMBL" id="OLR57048.1"/>
    </source>
</evidence>
<dbReference type="PANTHER" id="PTHR36179:SF2">
    <property type="entry name" value="LUD DOMAIN-CONTAINING PROTEIN"/>
    <property type="match status" value="1"/>
</dbReference>
<dbReference type="AlphaFoldDB" id="A0A1Q9JLE7"/>
<proteinExistence type="predicted"/>
<keyword evidence="3" id="KW-1185">Reference proteome</keyword>
<protein>
    <recommendedName>
        <fullName evidence="1">LUD domain-containing protein</fullName>
    </recommendedName>
</protein>
<dbReference type="STRING" id="1261640.BHK98_11635"/>
<dbReference type="EMBL" id="MJIE01000001">
    <property type="protein sequence ID" value="OLR57048.1"/>
    <property type="molecule type" value="Genomic_DNA"/>
</dbReference>
<reference evidence="2 3" key="1">
    <citation type="journal article" date="2016" name="Appl. Environ. Microbiol.">
        <title>Function and Phylogeny of Bacterial Butyryl Coenzyme A:Acetate Transferases and Their Diversity in the Proximal Colon of Swine.</title>
        <authorList>
            <person name="Trachsel J."/>
            <person name="Bayles D.O."/>
            <person name="Looft T."/>
            <person name="Levine U.Y."/>
            <person name="Allen H.K."/>
        </authorList>
    </citation>
    <scope>NUCLEOTIDE SEQUENCE [LARGE SCALE GENOMIC DNA]</scope>
    <source>
        <strain evidence="2 3">68-3-10</strain>
    </source>
</reference>
<dbReference type="Proteomes" id="UP000187404">
    <property type="component" value="Unassembled WGS sequence"/>
</dbReference>
<dbReference type="Pfam" id="PF02589">
    <property type="entry name" value="LUD_dom"/>
    <property type="match status" value="1"/>
</dbReference>
<evidence type="ECO:0000313" key="3">
    <source>
        <dbReference type="Proteomes" id="UP000187404"/>
    </source>
</evidence>
<gene>
    <name evidence="2" type="ORF">BHK98_11635</name>
</gene>
<name>A0A1Q9JLE7_9FIRM</name>
<organism evidence="2 3">
    <name type="scientific">Hornefia porci</name>
    <dbReference type="NCBI Taxonomy" id="2652292"/>
    <lineage>
        <taxon>Bacteria</taxon>
        <taxon>Bacillati</taxon>
        <taxon>Bacillota</taxon>
        <taxon>Clostridia</taxon>
        <taxon>Peptostreptococcales</taxon>
        <taxon>Anaerovoracaceae</taxon>
        <taxon>Hornefia</taxon>
    </lineage>
</organism>
<evidence type="ECO:0000259" key="1">
    <source>
        <dbReference type="Pfam" id="PF02589"/>
    </source>
</evidence>
<feature type="domain" description="LUD" evidence="1">
    <location>
        <begin position="12"/>
        <end position="219"/>
    </location>
</feature>
<sequence>MRKTHYRQLGQNAVTRLKKKGFQAAYFDDLMSAKRHLLSLIADGSTVGVGDSHTIYAMDIDDDLSAKKCRAIPNIAALNLHGYHSDSYGYIKADTREEARQLLAEYLTSNVFILGANAITMQGEIINVDGVGNRVAGMCYGADRIIVVAGVNKIVPDEESGRKRVHFHAAPMDNIKYGDECASTATGICPGCNRDERICNITTIVHRKPIESDFHVVLIGEELGF</sequence>
<dbReference type="InterPro" id="IPR003741">
    <property type="entry name" value="LUD_dom"/>
</dbReference>
<accession>A0A1Q9JLE7</accession>
<comment type="caution">
    <text evidence="2">The sequence shown here is derived from an EMBL/GenBank/DDBJ whole genome shotgun (WGS) entry which is preliminary data.</text>
</comment>
<dbReference type="PANTHER" id="PTHR36179">
    <property type="entry name" value="LUD_DOM DOMAIN-CONTAINING PROTEIN"/>
    <property type="match status" value="1"/>
</dbReference>